<comment type="caution">
    <text evidence="13">The sequence shown here is derived from an EMBL/GenBank/DDBJ whole genome shotgun (WGS) entry which is preliminary data.</text>
</comment>
<dbReference type="Gene3D" id="1.10.460.10">
    <property type="entry name" value="Topoisomerase I, domain 2"/>
    <property type="match status" value="1"/>
</dbReference>
<dbReference type="RefSeq" id="WP_381535082.1">
    <property type="nucleotide sequence ID" value="NZ_JBHUGI010000001.1"/>
</dbReference>
<comment type="catalytic activity">
    <reaction evidence="1">
        <text>ATP-independent breakage of single-stranded DNA, followed by passage and rejoining.</text>
        <dbReference type="EC" id="5.6.2.1"/>
    </reaction>
</comment>
<comment type="similarity">
    <text evidence="2">Belongs to the type IA topoisomerase family.</text>
</comment>
<dbReference type="Gene3D" id="1.10.290.10">
    <property type="entry name" value="Topoisomerase I, domain 4"/>
    <property type="match status" value="1"/>
</dbReference>
<dbReference type="Proteomes" id="UP001597218">
    <property type="component" value="Unassembled WGS sequence"/>
</dbReference>
<gene>
    <name evidence="13" type="primary">topB</name>
    <name evidence="13" type="ORF">ACFSFY_00105</name>
</gene>
<evidence type="ECO:0000256" key="10">
    <source>
        <dbReference type="ARBA" id="ARBA00032235"/>
    </source>
</evidence>
<dbReference type="InterPro" id="IPR006171">
    <property type="entry name" value="TOPRIM_dom"/>
</dbReference>
<dbReference type="PRINTS" id="PR00417">
    <property type="entry name" value="PRTPISMRASEI"/>
</dbReference>
<sequence length="710" mass="80606">MTRFYLLAEKPSQAKAYAEAFTVAKRDKTHIELEPCSTFPEGAVITWGIGHLVSLKMPNEYKEEWSKWDLKNLPIIPERFEFKTNKEKLLQFNAIKTLFNECQTGEKICLVNCADIDREGANIFYSIYNMTGTKNKNIKRLWINSLEVEEVRKGFNNLLDNKKDLLMYEEAKTRQIADWLVGINASQLFSLLLNTSLSVGRVQSPTVYMIYQRQKEIENFVSKPFYELFAEFTHENGTYSGKSQMKEDKRGTVIDLLNRHDLSSLKHDKATIKDVTKQLKKIKSPQLHSLSTLQTKANRLWKYSPAKVLEVVQTLYEKKIMTYPRTDCNYITESEFEYLSNNVGKYQSLLGVSFEANLEKNKRFVDNQQVQEHFAIVPTKTTPTESTLSSLTEEERNIFYEVLKTTLGIFHSDYEFEETTIVTDVKNIEFLTKGKVEVSLGWKSLFSNEKDEDEPKTDSVKVLPSVSKRDLVLSSLEVKEGHTSPPKPFTEGGLITLMKTAGKMVDDEADSQILKEIEGIGTEATRSGIIETIKKNDYIHVKKNIVSVTDKGIILCEAIKGNLLSSPSMTAQWESYLKKIGEGKGSMESFLANVTKFLNKTIDEAPKMIKSSGVSQAIKQQQQSITVGTCPVCKKGGMVDRKTFYSCSEYQNNCNFSVSKTIASKKLTQKNIIDLLEKSETSKIKGFKSKAGKPFDAMLVIEKGKVGFKF</sequence>
<evidence type="ECO:0000313" key="13">
    <source>
        <dbReference type="EMBL" id="MFD1926474.1"/>
    </source>
</evidence>
<evidence type="ECO:0000256" key="3">
    <source>
        <dbReference type="ARBA" id="ARBA00012891"/>
    </source>
</evidence>
<evidence type="ECO:0000256" key="8">
    <source>
        <dbReference type="ARBA" id="ARBA00030003"/>
    </source>
</evidence>
<keyword evidence="6" id="KW-0238">DNA-binding</keyword>
<evidence type="ECO:0000256" key="6">
    <source>
        <dbReference type="ARBA" id="ARBA00023125"/>
    </source>
</evidence>
<dbReference type="GO" id="GO:0003917">
    <property type="term" value="F:DNA topoisomerase type I (single strand cut, ATP-independent) activity"/>
    <property type="evidence" value="ECO:0007669"/>
    <property type="project" value="UniProtKB-EC"/>
</dbReference>
<dbReference type="SUPFAM" id="SSF56712">
    <property type="entry name" value="Prokaryotic type I DNA topoisomerase"/>
    <property type="match status" value="1"/>
</dbReference>
<evidence type="ECO:0000256" key="4">
    <source>
        <dbReference type="ARBA" id="ARBA00022723"/>
    </source>
</evidence>
<accession>A0ABW4SDD1</accession>
<dbReference type="InterPro" id="IPR005738">
    <property type="entry name" value="TopoIII"/>
</dbReference>
<dbReference type="InterPro" id="IPR013824">
    <property type="entry name" value="Topo_IA_cen_sub1"/>
</dbReference>
<evidence type="ECO:0000259" key="12">
    <source>
        <dbReference type="PROSITE" id="PS52039"/>
    </source>
</evidence>
<dbReference type="InterPro" id="IPR013826">
    <property type="entry name" value="Topo_IA_cen_sub3"/>
</dbReference>
<dbReference type="SMART" id="SM00437">
    <property type="entry name" value="TOP1Ac"/>
    <property type="match status" value="1"/>
</dbReference>
<keyword evidence="14" id="KW-1185">Reference proteome</keyword>
<dbReference type="EC" id="5.6.2.1" evidence="3"/>
<dbReference type="SMART" id="SM00493">
    <property type="entry name" value="TOPRIM"/>
    <property type="match status" value="1"/>
</dbReference>
<keyword evidence="7 13" id="KW-0413">Isomerase</keyword>
<evidence type="ECO:0000256" key="1">
    <source>
        <dbReference type="ARBA" id="ARBA00000213"/>
    </source>
</evidence>
<dbReference type="InterPro" id="IPR003601">
    <property type="entry name" value="Topo_IA_2"/>
</dbReference>
<evidence type="ECO:0000256" key="9">
    <source>
        <dbReference type="ARBA" id="ARBA00031985"/>
    </source>
</evidence>
<dbReference type="PANTHER" id="PTHR11390">
    <property type="entry name" value="PROKARYOTIC DNA TOPOISOMERASE"/>
    <property type="match status" value="1"/>
</dbReference>
<keyword evidence="4" id="KW-0479">Metal-binding</keyword>
<dbReference type="InterPro" id="IPR023405">
    <property type="entry name" value="Topo_IA_core_domain"/>
</dbReference>
<evidence type="ECO:0000256" key="5">
    <source>
        <dbReference type="ARBA" id="ARBA00023029"/>
    </source>
</evidence>
<proteinExistence type="inferred from homology"/>
<dbReference type="EMBL" id="JBHUGI010000001">
    <property type="protein sequence ID" value="MFD1926474.1"/>
    <property type="molecule type" value="Genomic_DNA"/>
</dbReference>
<evidence type="ECO:0000313" key="14">
    <source>
        <dbReference type="Proteomes" id="UP001597218"/>
    </source>
</evidence>
<reference evidence="14" key="1">
    <citation type="journal article" date="2019" name="Int. J. Syst. Evol. Microbiol.">
        <title>The Global Catalogue of Microorganisms (GCM) 10K type strain sequencing project: providing services to taxonomists for standard genome sequencing and annotation.</title>
        <authorList>
            <consortium name="The Broad Institute Genomics Platform"/>
            <consortium name="The Broad Institute Genome Sequencing Center for Infectious Disease"/>
            <person name="Wu L."/>
            <person name="Ma J."/>
        </authorList>
    </citation>
    <scope>NUCLEOTIDE SEQUENCE [LARGE SCALE GENOMIC DNA]</scope>
    <source>
        <strain evidence="14">CGMCC 4.7177</strain>
    </source>
</reference>
<dbReference type="CDD" id="cd00186">
    <property type="entry name" value="TOP1Ac"/>
    <property type="match status" value="1"/>
</dbReference>
<dbReference type="Pfam" id="PF13342">
    <property type="entry name" value="Toprim_Crpt"/>
    <property type="match status" value="1"/>
</dbReference>
<evidence type="ECO:0000256" key="11">
    <source>
        <dbReference type="ARBA" id="ARBA00032877"/>
    </source>
</evidence>
<organism evidence="13 14">
    <name type="scientific">Sporosarcina siberiensis</name>
    <dbReference type="NCBI Taxonomy" id="1365606"/>
    <lineage>
        <taxon>Bacteria</taxon>
        <taxon>Bacillati</taxon>
        <taxon>Bacillota</taxon>
        <taxon>Bacilli</taxon>
        <taxon>Bacillales</taxon>
        <taxon>Caryophanaceae</taxon>
        <taxon>Sporosarcina</taxon>
    </lineage>
</organism>
<dbReference type="Pfam" id="PF01751">
    <property type="entry name" value="Toprim"/>
    <property type="match status" value="1"/>
</dbReference>
<keyword evidence="5" id="KW-0799">Topoisomerase</keyword>
<dbReference type="SMART" id="SM00436">
    <property type="entry name" value="TOP1Bc"/>
    <property type="match status" value="1"/>
</dbReference>
<protein>
    <recommendedName>
        <fullName evidence="3">DNA topoisomerase</fullName>
        <ecNumber evidence="3">5.6.2.1</ecNumber>
    </recommendedName>
    <alternativeName>
        <fullName evidence="11">Omega-protein</fullName>
    </alternativeName>
    <alternativeName>
        <fullName evidence="10">Relaxing enzyme</fullName>
    </alternativeName>
    <alternativeName>
        <fullName evidence="8">Swivelase</fullName>
    </alternativeName>
    <alternativeName>
        <fullName evidence="9">Untwisting enzyme</fullName>
    </alternativeName>
</protein>
<dbReference type="Gene3D" id="3.40.50.140">
    <property type="match status" value="1"/>
</dbReference>
<dbReference type="Pfam" id="PF01131">
    <property type="entry name" value="Topoisom_bac"/>
    <property type="match status" value="1"/>
</dbReference>
<dbReference type="InterPro" id="IPR000380">
    <property type="entry name" value="Topo_IA"/>
</dbReference>
<name>A0ABW4SDD1_9BACL</name>
<dbReference type="Gene3D" id="2.70.20.10">
    <property type="entry name" value="Topoisomerase I, domain 3"/>
    <property type="match status" value="1"/>
</dbReference>
<evidence type="ECO:0000256" key="2">
    <source>
        <dbReference type="ARBA" id="ARBA00009446"/>
    </source>
</evidence>
<dbReference type="InterPro" id="IPR025589">
    <property type="entry name" value="Toprim_C_rpt"/>
</dbReference>
<dbReference type="InterPro" id="IPR034144">
    <property type="entry name" value="TOPRIM_TopoIII"/>
</dbReference>
<dbReference type="InterPro" id="IPR013825">
    <property type="entry name" value="Topo_IA_cen_sub2"/>
</dbReference>
<dbReference type="InterPro" id="IPR003602">
    <property type="entry name" value="Topo_IA_DNA-bd_dom"/>
</dbReference>
<dbReference type="PANTHER" id="PTHR11390:SF21">
    <property type="entry name" value="DNA TOPOISOMERASE 3-ALPHA"/>
    <property type="match status" value="1"/>
</dbReference>
<dbReference type="InterPro" id="IPR013497">
    <property type="entry name" value="Topo_IA_cen"/>
</dbReference>
<dbReference type="NCBIfam" id="TIGR01056">
    <property type="entry name" value="topB"/>
    <property type="match status" value="1"/>
</dbReference>
<dbReference type="CDD" id="cd03362">
    <property type="entry name" value="TOPRIM_TopoIA_TopoIII"/>
    <property type="match status" value="1"/>
</dbReference>
<evidence type="ECO:0000256" key="7">
    <source>
        <dbReference type="ARBA" id="ARBA00023235"/>
    </source>
</evidence>
<dbReference type="PROSITE" id="PS52039">
    <property type="entry name" value="TOPO_IA_2"/>
    <property type="match status" value="1"/>
</dbReference>
<feature type="domain" description="Topo IA-type catalytic" evidence="12">
    <location>
        <begin position="164"/>
        <end position="602"/>
    </location>
</feature>